<accession>A0A0C1IZ11</accession>
<dbReference type="OrthoDB" id="4547866at2"/>
<sequence>MALRILVLYYSQSGQLRSILDNILGPVAEKAEITVVPYKPVNDFPFPWTSEQFFDCMPECVKEIPVELQQFQIPDKDYDLVVLGYQPWFLSPSIPTTSFLQSGQAGVLAGKPVITVVGSRNMWLHAQEKVKASLKSIGAKHVGNIVLADTNHNLISLFTIIRWTFTGRKEAKGLLPEAGVQSRDIEASSRFGPIIFDSLQQNKLDTLQEKLLGAGAVELKPTLIILEKRGITNFRKFATYIRQKGERGDPERLPRVKLFKRLLLTGIFVLSPVSGLTAKLVSVFRKKTFRQQIAYFKGTDYQPEVI</sequence>
<protein>
    <recommendedName>
        <fullName evidence="4">Dialkylresorcinol condensing enzyme DarA</fullName>
    </recommendedName>
</protein>
<dbReference type="Gene3D" id="3.40.50.360">
    <property type="match status" value="1"/>
</dbReference>
<evidence type="ECO:0000256" key="1">
    <source>
        <dbReference type="SAM" id="Phobius"/>
    </source>
</evidence>
<keyword evidence="1" id="KW-0812">Transmembrane</keyword>
<evidence type="ECO:0008006" key="4">
    <source>
        <dbReference type="Google" id="ProtNLM"/>
    </source>
</evidence>
<evidence type="ECO:0000313" key="2">
    <source>
        <dbReference type="EMBL" id="KIC95734.1"/>
    </source>
</evidence>
<organism evidence="2 3">
    <name type="scientific">Flavihumibacter solisilvae</name>
    <dbReference type="NCBI Taxonomy" id="1349421"/>
    <lineage>
        <taxon>Bacteria</taxon>
        <taxon>Pseudomonadati</taxon>
        <taxon>Bacteroidota</taxon>
        <taxon>Chitinophagia</taxon>
        <taxon>Chitinophagales</taxon>
        <taxon>Chitinophagaceae</taxon>
        <taxon>Flavihumibacter</taxon>
    </lineage>
</organism>
<comment type="caution">
    <text evidence="2">The sequence shown here is derived from an EMBL/GenBank/DDBJ whole genome shotgun (WGS) entry which is preliminary data.</text>
</comment>
<dbReference type="SUPFAM" id="SSF52218">
    <property type="entry name" value="Flavoproteins"/>
    <property type="match status" value="1"/>
</dbReference>
<dbReference type="RefSeq" id="WP_039137923.1">
    <property type="nucleotide sequence ID" value="NZ_JSVC01000005.1"/>
</dbReference>
<feature type="transmembrane region" description="Helical" evidence="1">
    <location>
        <begin position="262"/>
        <end position="281"/>
    </location>
</feature>
<dbReference type="AlphaFoldDB" id="A0A0C1IZ11"/>
<reference evidence="2 3" key="1">
    <citation type="submission" date="2014-11" db="EMBL/GenBank/DDBJ databases">
        <title>Genome sequence of Flavihumibacter solisilvae 3-3.</title>
        <authorList>
            <person name="Zhou G."/>
            <person name="Li M."/>
            <person name="Wang G."/>
        </authorList>
    </citation>
    <scope>NUCLEOTIDE SEQUENCE [LARGE SCALE GENOMIC DNA]</scope>
    <source>
        <strain evidence="2 3">3-3</strain>
    </source>
</reference>
<gene>
    <name evidence="2" type="ORF">OI18_05200</name>
</gene>
<dbReference type="EMBL" id="JSVC01000005">
    <property type="protein sequence ID" value="KIC95734.1"/>
    <property type="molecule type" value="Genomic_DNA"/>
</dbReference>
<dbReference type="STRING" id="1349421.OI18_05200"/>
<keyword evidence="1" id="KW-1133">Transmembrane helix</keyword>
<keyword evidence="1" id="KW-0472">Membrane</keyword>
<evidence type="ECO:0000313" key="3">
    <source>
        <dbReference type="Proteomes" id="UP000031408"/>
    </source>
</evidence>
<name>A0A0C1IZ11_9BACT</name>
<dbReference type="InterPro" id="IPR029039">
    <property type="entry name" value="Flavoprotein-like_sf"/>
</dbReference>
<dbReference type="Proteomes" id="UP000031408">
    <property type="component" value="Unassembled WGS sequence"/>
</dbReference>
<proteinExistence type="predicted"/>
<keyword evidence="3" id="KW-1185">Reference proteome</keyword>